<sequence length="425" mass="47309">MQLKNTQSSEAFNLEASDIEESSCDAEVLLTAEHVHKKFCRSLKRSLWYGMKDVTNELNPFSHDTNSNLHERNWNADAHLRQEEFYAIRDVSFELRRGECLGLIGHNGAGKTTLLKMLNGLIKPDHGKIQVRGRVGALIALGAGFNPILSGRENVYINAAVLGLKKKEIDDKLEEIIDFAEIGEFIDAPVQSYSSGMQVRLGFAVATSLKPDVLILDEVLAVGDAAFRAKCELTLSRLIKNSAVILVSHNPLHISRLCQRVLWLQRGCVVGEGDPGENLRRYASSLDVKKTGDSSALVVNHLENFRLINSELPTQYRDRLKLGVTFRSTKKIEVRIVVIGIHDKRQGQVAQSTIDTNLCINGEATIAFETGEIELRDGDYTVTLAFYGKEISELYLRATNFVEFNLDSGMVSHAAYNFQTSLKLA</sequence>
<dbReference type="InterPro" id="IPR015860">
    <property type="entry name" value="ABC_transpr_TagH-like"/>
</dbReference>
<gene>
    <name evidence="6" type="primary">tagH_1</name>
    <name evidence="6" type="ORF">Poly21_02210</name>
</gene>
<dbReference type="SMART" id="SM00382">
    <property type="entry name" value="AAA"/>
    <property type="match status" value="1"/>
</dbReference>
<reference evidence="6 7" key="1">
    <citation type="journal article" date="2020" name="Antonie Van Leeuwenhoek">
        <title>Rhodopirellula heiligendammensis sp. nov., Rhodopirellula pilleata sp. nov., and Rhodopirellula solitaria sp. nov. isolated from natural or artificial marine surfaces in Northern Germany and California, USA, and emended description of the genus Rhodopirellula.</title>
        <authorList>
            <person name="Kallscheuer N."/>
            <person name="Wiegand S."/>
            <person name="Jogler M."/>
            <person name="Boedeker C."/>
            <person name="Peeters S.H."/>
            <person name="Rast P."/>
            <person name="Heuer A."/>
            <person name="Jetten M.S.M."/>
            <person name="Rohde M."/>
            <person name="Jogler C."/>
        </authorList>
    </citation>
    <scope>NUCLEOTIDE SEQUENCE [LARGE SCALE GENOMIC DNA]</scope>
    <source>
        <strain evidence="6 7">Poly21</strain>
    </source>
</reference>
<dbReference type="Gene3D" id="3.40.50.300">
    <property type="entry name" value="P-loop containing nucleotide triphosphate hydrolases"/>
    <property type="match status" value="1"/>
</dbReference>
<dbReference type="CDD" id="cd03220">
    <property type="entry name" value="ABC_KpsT_Wzt"/>
    <property type="match status" value="1"/>
</dbReference>
<evidence type="ECO:0000256" key="3">
    <source>
        <dbReference type="ARBA" id="ARBA00022741"/>
    </source>
</evidence>
<dbReference type="GO" id="GO:0016020">
    <property type="term" value="C:membrane"/>
    <property type="evidence" value="ECO:0007669"/>
    <property type="project" value="InterPro"/>
</dbReference>
<evidence type="ECO:0000259" key="5">
    <source>
        <dbReference type="PROSITE" id="PS50893"/>
    </source>
</evidence>
<dbReference type="PANTHER" id="PTHR46743">
    <property type="entry name" value="TEICHOIC ACIDS EXPORT ATP-BINDING PROTEIN TAGH"/>
    <property type="match status" value="1"/>
</dbReference>
<feature type="domain" description="ABC transporter" evidence="5">
    <location>
        <begin position="69"/>
        <end position="291"/>
    </location>
</feature>
<keyword evidence="2" id="KW-0813">Transport</keyword>
<protein>
    <submittedName>
        <fullName evidence="6">Teichoic acids export ATP-binding protein TagH</fullName>
    </submittedName>
</protein>
<dbReference type="GO" id="GO:0016887">
    <property type="term" value="F:ATP hydrolysis activity"/>
    <property type="evidence" value="ECO:0007669"/>
    <property type="project" value="InterPro"/>
</dbReference>
<dbReference type="GO" id="GO:0140359">
    <property type="term" value="F:ABC-type transporter activity"/>
    <property type="evidence" value="ECO:0007669"/>
    <property type="project" value="InterPro"/>
</dbReference>
<dbReference type="InterPro" id="IPR017871">
    <property type="entry name" value="ABC_transporter-like_CS"/>
</dbReference>
<evidence type="ECO:0000313" key="6">
    <source>
        <dbReference type="EMBL" id="TWU18066.1"/>
    </source>
</evidence>
<evidence type="ECO:0000313" key="7">
    <source>
        <dbReference type="Proteomes" id="UP000319908"/>
    </source>
</evidence>
<dbReference type="GO" id="GO:0005524">
    <property type="term" value="F:ATP binding"/>
    <property type="evidence" value="ECO:0007669"/>
    <property type="project" value="UniProtKB-KW"/>
</dbReference>
<keyword evidence="7" id="KW-1185">Reference proteome</keyword>
<dbReference type="InterPro" id="IPR003439">
    <property type="entry name" value="ABC_transporter-like_ATP-bd"/>
</dbReference>
<dbReference type="AlphaFoldDB" id="A0A5C6C3H0"/>
<keyword evidence="3" id="KW-0547">Nucleotide-binding</keyword>
<evidence type="ECO:0000256" key="1">
    <source>
        <dbReference type="ARBA" id="ARBA00005417"/>
    </source>
</evidence>
<accession>A0A5C6C3H0</accession>
<dbReference type="InterPro" id="IPR027417">
    <property type="entry name" value="P-loop_NTPase"/>
</dbReference>
<keyword evidence="4 6" id="KW-0067">ATP-binding</keyword>
<dbReference type="PROSITE" id="PS50893">
    <property type="entry name" value="ABC_TRANSPORTER_2"/>
    <property type="match status" value="1"/>
</dbReference>
<dbReference type="PROSITE" id="PS00211">
    <property type="entry name" value="ABC_TRANSPORTER_1"/>
    <property type="match status" value="1"/>
</dbReference>
<dbReference type="Proteomes" id="UP000319908">
    <property type="component" value="Unassembled WGS sequence"/>
</dbReference>
<name>A0A5C6C3H0_9BACT</name>
<organism evidence="6 7">
    <name type="scientific">Allorhodopirellula heiligendammensis</name>
    <dbReference type="NCBI Taxonomy" id="2714739"/>
    <lineage>
        <taxon>Bacteria</taxon>
        <taxon>Pseudomonadati</taxon>
        <taxon>Planctomycetota</taxon>
        <taxon>Planctomycetia</taxon>
        <taxon>Pirellulales</taxon>
        <taxon>Pirellulaceae</taxon>
        <taxon>Allorhodopirellula</taxon>
    </lineage>
</organism>
<comment type="similarity">
    <text evidence="1">Belongs to the ABC transporter superfamily.</text>
</comment>
<dbReference type="InterPro" id="IPR050683">
    <property type="entry name" value="Bact_Polysacc_Export_ATP-bd"/>
</dbReference>
<proteinExistence type="inferred from homology"/>
<dbReference type="EMBL" id="SJPU01000001">
    <property type="protein sequence ID" value="TWU18066.1"/>
    <property type="molecule type" value="Genomic_DNA"/>
</dbReference>
<evidence type="ECO:0000256" key="2">
    <source>
        <dbReference type="ARBA" id="ARBA00022448"/>
    </source>
</evidence>
<comment type="caution">
    <text evidence="6">The sequence shown here is derived from an EMBL/GenBank/DDBJ whole genome shotgun (WGS) entry which is preliminary data.</text>
</comment>
<dbReference type="InterPro" id="IPR003593">
    <property type="entry name" value="AAA+_ATPase"/>
</dbReference>
<dbReference type="Pfam" id="PF00005">
    <property type="entry name" value="ABC_tran"/>
    <property type="match status" value="1"/>
</dbReference>
<dbReference type="RefSeq" id="WP_146405112.1">
    <property type="nucleotide sequence ID" value="NZ_SJPU01000001.1"/>
</dbReference>
<dbReference type="SUPFAM" id="SSF52540">
    <property type="entry name" value="P-loop containing nucleoside triphosphate hydrolases"/>
    <property type="match status" value="1"/>
</dbReference>
<evidence type="ECO:0000256" key="4">
    <source>
        <dbReference type="ARBA" id="ARBA00022840"/>
    </source>
</evidence>
<dbReference type="OrthoDB" id="9778870at2"/>
<dbReference type="PANTHER" id="PTHR46743:SF2">
    <property type="entry name" value="TEICHOIC ACIDS EXPORT ATP-BINDING PROTEIN TAGH"/>
    <property type="match status" value="1"/>
</dbReference>